<evidence type="ECO:0000256" key="1">
    <source>
        <dbReference type="SAM" id="Phobius"/>
    </source>
</evidence>
<reference evidence="2 3" key="1">
    <citation type="submission" date="2019-02" db="EMBL/GenBank/DDBJ databases">
        <title>Deep-cultivation of Planctomycetes and their phenomic and genomic characterization uncovers novel biology.</title>
        <authorList>
            <person name="Wiegand S."/>
            <person name="Jogler M."/>
            <person name="Boedeker C."/>
            <person name="Pinto D."/>
            <person name="Vollmers J."/>
            <person name="Rivas-Marin E."/>
            <person name="Kohn T."/>
            <person name="Peeters S.H."/>
            <person name="Heuer A."/>
            <person name="Rast P."/>
            <person name="Oberbeckmann S."/>
            <person name="Bunk B."/>
            <person name="Jeske O."/>
            <person name="Meyerdierks A."/>
            <person name="Storesund J.E."/>
            <person name="Kallscheuer N."/>
            <person name="Luecker S."/>
            <person name="Lage O.M."/>
            <person name="Pohl T."/>
            <person name="Merkel B.J."/>
            <person name="Hornburger P."/>
            <person name="Mueller R.-W."/>
            <person name="Bruemmer F."/>
            <person name="Labrenz M."/>
            <person name="Spormann A.M."/>
            <person name="Op Den Camp H."/>
            <person name="Overmann J."/>
            <person name="Amann R."/>
            <person name="Jetten M.S.M."/>
            <person name="Mascher T."/>
            <person name="Medema M.H."/>
            <person name="Devos D.P."/>
            <person name="Kaster A.-K."/>
            <person name="Ovreas L."/>
            <person name="Rohde M."/>
            <person name="Galperin M.Y."/>
            <person name="Jogler C."/>
        </authorList>
    </citation>
    <scope>NUCLEOTIDE SEQUENCE [LARGE SCALE GENOMIC DNA]</scope>
    <source>
        <strain evidence="2 3">Pla52o</strain>
    </source>
</reference>
<dbReference type="EMBL" id="SJPT01000013">
    <property type="protein sequence ID" value="TWU17281.1"/>
    <property type="molecule type" value="Genomic_DNA"/>
</dbReference>
<dbReference type="Proteomes" id="UP000316304">
    <property type="component" value="Unassembled WGS sequence"/>
</dbReference>
<dbReference type="OrthoDB" id="237792at2"/>
<keyword evidence="3" id="KW-1185">Reference proteome</keyword>
<proteinExistence type="predicted"/>
<sequence>MTYRRKKSTAIAFAHGDIACRRSRSDSRTHVSANQAAILRSLTFVTLVLFGVPASTWAQSVCLPAPRLLTTMPMGGQAGTQIEVTTSGELLEEASEMVFSHPGIVATAKLDANGAVVPKQYVVTIAADCPPGVHEARMMTNRGLSTSRVFSVSKLPEVVQSGASASPESAMTLEVNSICNAVMPVRAVNHYRFEARKDQRVIIDCAAQGIDSKLNPVLIIADSEARDLRAQRRGDLLDFTAPEDGTYMIKVHDLTFNGGDTYFYRLALQELAADAAPERLPSTAQVNAFSWPPLGLPAAAALTETEPNNQHTETQSITLPCDIAGTFYPAADVDRFEFTAKKGEKWWVEVGSERLGFPTDPSLLVQRVDEEGEGETLVDVVELRDIASPVTVSTNAYSYNGPPYNAGSADVLGVIDIPADGRYRLQLTDLFGGTRNDPRNAYRMVIRKAAPDFVLVAWAMHMTLRNGDRNALSKPMALRPGSTMPLEVIVVRRDGFDGEIEISMDNLPDGVTAHGLKIPAGGSRGIMLVTADEGAPQGYARASFVGRSEIDGESVTRNVHLASMAWPVKDGWSEIPSPRLLADVPVSVSGVEVAPLTIAAREKKVWEVAAGEKLTIPLVHYRRSEFSGAAMSVKTFGAGFDKNSSFDLPLTADSSEAVLDLSKLKTPPGDYMIAFYGSAVAKYVDPPAPNAAAGAAPAKPRDIVDIIVSEPIAIRVMPAEKS</sequence>
<name>A0A5C6C0X5_9BACT</name>
<organism evidence="2 3">
    <name type="scientific">Novipirellula galeiformis</name>
    <dbReference type="NCBI Taxonomy" id="2528004"/>
    <lineage>
        <taxon>Bacteria</taxon>
        <taxon>Pseudomonadati</taxon>
        <taxon>Planctomycetota</taxon>
        <taxon>Planctomycetia</taxon>
        <taxon>Pirellulales</taxon>
        <taxon>Pirellulaceae</taxon>
        <taxon>Novipirellula</taxon>
    </lineage>
</organism>
<dbReference type="RefSeq" id="WP_146597214.1">
    <property type="nucleotide sequence ID" value="NZ_SJPT01000013.1"/>
</dbReference>
<comment type="caution">
    <text evidence="2">The sequence shown here is derived from an EMBL/GenBank/DDBJ whole genome shotgun (WGS) entry which is preliminary data.</text>
</comment>
<evidence type="ECO:0000313" key="2">
    <source>
        <dbReference type="EMBL" id="TWU17281.1"/>
    </source>
</evidence>
<evidence type="ECO:0000313" key="3">
    <source>
        <dbReference type="Proteomes" id="UP000316304"/>
    </source>
</evidence>
<protein>
    <submittedName>
        <fullName evidence="2">Uncharacterized protein</fullName>
    </submittedName>
</protein>
<dbReference type="Gene3D" id="2.60.120.380">
    <property type="match status" value="2"/>
</dbReference>
<feature type="transmembrane region" description="Helical" evidence="1">
    <location>
        <begin position="37"/>
        <end position="58"/>
    </location>
</feature>
<keyword evidence="1" id="KW-0812">Transmembrane</keyword>
<gene>
    <name evidence="2" type="ORF">Pla52o_52870</name>
</gene>
<accession>A0A5C6C0X5</accession>
<keyword evidence="1" id="KW-0472">Membrane</keyword>
<keyword evidence="1" id="KW-1133">Transmembrane helix</keyword>
<dbReference type="AlphaFoldDB" id="A0A5C6C0X5"/>